<proteinExistence type="predicted"/>
<reference evidence="2" key="1">
    <citation type="submission" date="2016-10" db="EMBL/GenBank/DDBJ databases">
        <authorList>
            <person name="Varghese N."/>
            <person name="Submissions S."/>
        </authorList>
    </citation>
    <scope>NUCLEOTIDE SEQUENCE [LARGE SCALE GENOMIC DNA]</scope>
    <source>
        <strain evidence="2">DSM 3384</strain>
    </source>
</reference>
<organism evidence="1 2">
    <name type="scientific">Desulfobacula phenolica</name>
    <dbReference type="NCBI Taxonomy" id="90732"/>
    <lineage>
        <taxon>Bacteria</taxon>
        <taxon>Pseudomonadati</taxon>
        <taxon>Thermodesulfobacteriota</taxon>
        <taxon>Desulfobacteria</taxon>
        <taxon>Desulfobacterales</taxon>
        <taxon>Desulfobacteraceae</taxon>
        <taxon>Desulfobacula</taxon>
    </lineage>
</organism>
<evidence type="ECO:0000313" key="2">
    <source>
        <dbReference type="Proteomes" id="UP000199608"/>
    </source>
</evidence>
<sequence>MEIPLNLTHHCIETASKREYERMVRQCFKISDDDNERMPLENKISALIYFLENTDFSDLRNRCNKIYSDKKDEKKADLIIPQNFKDMYVCIDKTTLYPIWKNK</sequence>
<keyword evidence="2" id="KW-1185">Reference proteome</keyword>
<dbReference type="AlphaFoldDB" id="A0A1H2GLC0"/>
<name>A0A1H2GLC0_9BACT</name>
<evidence type="ECO:0000313" key="1">
    <source>
        <dbReference type="EMBL" id="SDU20251.1"/>
    </source>
</evidence>
<accession>A0A1H2GLC0</accession>
<dbReference type="EMBL" id="FNLL01000005">
    <property type="protein sequence ID" value="SDU20251.1"/>
    <property type="molecule type" value="Genomic_DNA"/>
</dbReference>
<dbReference type="RefSeq" id="WP_139169010.1">
    <property type="nucleotide sequence ID" value="NZ_FNLL01000005.1"/>
</dbReference>
<dbReference type="Proteomes" id="UP000199608">
    <property type="component" value="Unassembled WGS sequence"/>
</dbReference>
<gene>
    <name evidence="1" type="ORF">SAMN04487931_105260</name>
</gene>
<protein>
    <submittedName>
        <fullName evidence="1">Uncharacterized protein</fullName>
    </submittedName>
</protein>